<comment type="caution">
    <text evidence="3">The sequence shown here is derived from an EMBL/GenBank/DDBJ whole genome shotgun (WGS) entry which is preliminary data.</text>
</comment>
<dbReference type="PANTHER" id="PTHR19375">
    <property type="entry name" value="HEAT SHOCK PROTEIN 70KDA"/>
    <property type="match status" value="1"/>
</dbReference>
<dbReference type="PROSITE" id="PS00297">
    <property type="entry name" value="HSP70_1"/>
    <property type="match status" value="1"/>
</dbReference>
<evidence type="ECO:0000313" key="4">
    <source>
        <dbReference type="Proteomes" id="UP000265703"/>
    </source>
</evidence>
<accession>A0A397T7M8</accession>
<evidence type="ECO:0000256" key="2">
    <source>
        <dbReference type="ARBA" id="ARBA00022840"/>
    </source>
</evidence>
<dbReference type="AlphaFoldDB" id="A0A397T7M8"/>
<dbReference type="STRING" id="658196.A0A397T7M8"/>
<name>A0A397T7M8_9GLOM</name>
<dbReference type="InterPro" id="IPR043129">
    <property type="entry name" value="ATPase_NBD"/>
</dbReference>
<dbReference type="EMBL" id="QKYT01000085">
    <property type="protein sequence ID" value="RIA94290.1"/>
    <property type="molecule type" value="Genomic_DNA"/>
</dbReference>
<dbReference type="Gene3D" id="3.30.30.30">
    <property type="match status" value="2"/>
</dbReference>
<dbReference type="PRINTS" id="PR00301">
    <property type="entry name" value="HEATSHOCK70"/>
</dbReference>
<dbReference type="OrthoDB" id="2401965at2759"/>
<dbReference type="InterPro" id="IPR013126">
    <property type="entry name" value="Hsp_70_fam"/>
</dbReference>
<dbReference type="Gene3D" id="2.60.34.10">
    <property type="entry name" value="Substrate Binding Domain Of DNAk, Chain A, domain 1"/>
    <property type="match status" value="1"/>
</dbReference>
<dbReference type="InterPro" id="IPR029047">
    <property type="entry name" value="HSP70_peptide-bd_sf"/>
</dbReference>
<dbReference type="GO" id="GO:0140662">
    <property type="term" value="F:ATP-dependent protein folding chaperone"/>
    <property type="evidence" value="ECO:0007669"/>
    <property type="project" value="InterPro"/>
</dbReference>
<sequence length="316" mass="34418">MIELNNAVGIDLGTTYSYVGIWQNDRVVIIVNDQGYRTTPEHTFTDKEILIGDAAKNQVAINPYNTVFEVHRFIGRSFNDQDVQSGMKGEEKDFTPEEILSMILTKMKETAEDFLGTPVKNAVITAPAYLNNSQYQAIKDAGLISGLNVLRIIIGSTAAVIAHGTQCERAEHTLSTSSQAFIEIDSLIEGIDFYTSLTRTKFEELSTIEPVEKVLQDAKVDKNQVDGIILVGAAAYDAAVQAAILSGDTSEKIQNILLLDVAALSLEKSEIVVIDFDGQSSVLIQVYEGENTQTSDDNLLGKFELTGISSAPEGVM</sequence>
<keyword evidence="4" id="KW-1185">Reference proteome</keyword>
<reference evidence="3 4" key="1">
    <citation type="submission" date="2018-06" db="EMBL/GenBank/DDBJ databases">
        <title>Comparative genomics reveals the genomic features of Rhizophagus irregularis, R. cerebriforme, R. diaphanum and Gigaspora rosea, and their symbiotic lifestyle signature.</title>
        <authorList>
            <person name="Morin E."/>
            <person name="San Clemente H."/>
            <person name="Chen E.C.H."/>
            <person name="De La Providencia I."/>
            <person name="Hainaut M."/>
            <person name="Kuo A."/>
            <person name="Kohler A."/>
            <person name="Murat C."/>
            <person name="Tang N."/>
            <person name="Roy S."/>
            <person name="Loubradou J."/>
            <person name="Henrissat B."/>
            <person name="Grigoriev I.V."/>
            <person name="Corradi N."/>
            <person name="Roux C."/>
            <person name="Martin F.M."/>
        </authorList>
    </citation>
    <scope>NUCLEOTIDE SEQUENCE [LARGE SCALE GENOMIC DNA]</scope>
    <source>
        <strain evidence="3 4">DAOM 227022</strain>
    </source>
</reference>
<dbReference type="Gene3D" id="3.90.640.10">
    <property type="entry name" value="Actin, Chain A, domain 4"/>
    <property type="match status" value="1"/>
</dbReference>
<evidence type="ECO:0000256" key="1">
    <source>
        <dbReference type="ARBA" id="ARBA00022741"/>
    </source>
</evidence>
<keyword evidence="2" id="KW-0067">ATP-binding</keyword>
<dbReference type="Gene3D" id="3.30.420.40">
    <property type="match status" value="3"/>
</dbReference>
<evidence type="ECO:0000313" key="3">
    <source>
        <dbReference type="EMBL" id="RIA94290.1"/>
    </source>
</evidence>
<dbReference type="InterPro" id="IPR018181">
    <property type="entry name" value="Heat_shock_70_CS"/>
</dbReference>
<dbReference type="SUPFAM" id="SSF53067">
    <property type="entry name" value="Actin-like ATPase domain"/>
    <property type="match status" value="2"/>
</dbReference>
<keyword evidence="1" id="KW-0547">Nucleotide-binding</keyword>
<dbReference type="SUPFAM" id="SSF100920">
    <property type="entry name" value="Heat shock protein 70kD (HSP70), peptide-binding domain"/>
    <property type="match status" value="1"/>
</dbReference>
<dbReference type="Proteomes" id="UP000265703">
    <property type="component" value="Unassembled WGS sequence"/>
</dbReference>
<organism evidence="3 4">
    <name type="scientific">Glomus cerebriforme</name>
    <dbReference type="NCBI Taxonomy" id="658196"/>
    <lineage>
        <taxon>Eukaryota</taxon>
        <taxon>Fungi</taxon>
        <taxon>Fungi incertae sedis</taxon>
        <taxon>Mucoromycota</taxon>
        <taxon>Glomeromycotina</taxon>
        <taxon>Glomeromycetes</taxon>
        <taxon>Glomerales</taxon>
        <taxon>Glomeraceae</taxon>
        <taxon>Glomus</taxon>
    </lineage>
</organism>
<protein>
    <submittedName>
        <fullName evidence="3">Hsp70 protein</fullName>
    </submittedName>
</protein>
<gene>
    <name evidence="3" type="ORF">C1645_818291</name>
</gene>
<dbReference type="Pfam" id="PF00012">
    <property type="entry name" value="HSP70"/>
    <property type="match status" value="3"/>
</dbReference>
<dbReference type="GO" id="GO:0005524">
    <property type="term" value="F:ATP binding"/>
    <property type="evidence" value="ECO:0007669"/>
    <property type="project" value="UniProtKB-KW"/>
</dbReference>
<proteinExistence type="predicted"/>